<evidence type="ECO:0000313" key="1">
    <source>
        <dbReference type="EMBL" id="DAD99486.1"/>
    </source>
</evidence>
<accession>A0A8S5NXG8</accession>
<name>A0A8S5NXG8_9CAUD</name>
<protein>
    <submittedName>
        <fullName evidence="1">Putative tail protein</fullName>
    </submittedName>
</protein>
<proteinExistence type="predicted"/>
<dbReference type="EMBL" id="BK015286">
    <property type="protein sequence ID" value="DAD99486.1"/>
    <property type="molecule type" value="Genomic_DNA"/>
</dbReference>
<reference evidence="1" key="1">
    <citation type="journal article" date="2021" name="Proc. Natl. Acad. Sci. U.S.A.">
        <title>A Catalog of Tens of Thousands of Viruses from Human Metagenomes Reveals Hidden Associations with Chronic Diseases.</title>
        <authorList>
            <person name="Tisza M.J."/>
            <person name="Buck C.B."/>
        </authorList>
    </citation>
    <scope>NUCLEOTIDE SEQUENCE</scope>
    <source>
        <strain evidence="1">Cts9u10</strain>
    </source>
</reference>
<sequence length="215" mass="23226">MGLNCGCPAGKHLNDLEIAECKESFGQIQKVIFARIFSSTGVKNKIPKESIAKKATMTPLFAAGDGTKLIISPYIQNPTTEPGEARTFGGGNQTLGGIEIVIGREPTTFTGIIYQEAQSVIKTLKTYSCEKIGVFLIDENGNIGAIDSDGKGTNYEPIPVDKFFVGDKNLGGYEEPDSNTISWSFYPNWSDNLVLIKADTLDYNPLTELTNAAST</sequence>
<organism evidence="1">
    <name type="scientific">Myoviridae sp. cts9u10</name>
    <dbReference type="NCBI Taxonomy" id="2825187"/>
    <lineage>
        <taxon>Viruses</taxon>
        <taxon>Duplodnaviria</taxon>
        <taxon>Heunggongvirae</taxon>
        <taxon>Uroviricota</taxon>
        <taxon>Caudoviricetes</taxon>
    </lineage>
</organism>